<sequence>MQWICLVLGLFAVLGVARPGEICQKMSSTLRCASVGTVLRVEDAEVKEIRIFRLSTGGRVIAPFAETVEIEDTPDPAAACLSVLTEGRVVVRRRECSPRKTPSTTDRSSGFVWSRTSTQATTPSTTPKVTLEAAVLGIVLGGVTGVLVMGFAIVYLCYHRHKRTPSSFAVADIDVISLNSLDSAVVFDRHDKLA</sequence>
<evidence type="ECO:0000256" key="1">
    <source>
        <dbReference type="SAM" id="MobiDB-lite"/>
    </source>
</evidence>
<accession>K1QIR1</accession>
<feature type="signal peptide" evidence="3">
    <location>
        <begin position="1"/>
        <end position="19"/>
    </location>
</feature>
<name>K1QIR1_MAGGI</name>
<evidence type="ECO:0000256" key="3">
    <source>
        <dbReference type="SAM" id="SignalP"/>
    </source>
</evidence>
<gene>
    <name evidence="4" type="ORF">CGI_10018081</name>
</gene>
<proteinExistence type="predicted"/>
<feature type="chain" id="PRO_5043982835" evidence="3">
    <location>
        <begin position="20"/>
        <end position="194"/>
    </location>
</feature>
<dbReference type="AlphaFoldDB" id="K1QIR1"/>
<keyword evidence="2" id="KW-0812">Transmembrane</keyword>
<evidence type="ECO:0000313" key="4">
    <source>
        <dbReference type="EMBL" id="EKC28785.1"/>
    </source>
</evidence>
<keyword evidence="2" id="KW-0472">Membrane</keyword>
<dbReference type="EMBL" id="JH817502">
    <property type="protein sequence ID" value="EKC28785.1"/>
    <property type="molecule type" value="Genomic_DNA"/>
</dbReference>
<feature type="region of interest" description="Disordered" evidence="1">
    <location>
        <begin position="95"/>
        <end position="124"/>
    </location>
</feature>
<reference evidence="4" key="1">
    <citation type="journal article" date="2012" name="Nature">
        <title>The oyster genome reveals stress adaptation and complexity of shell formation.</title>
        <authorList>
            <person name="Zhang G."/>
            <person name="Fang X."/>
            <person name="Guo X."/>
            <person name="Li L."/>
            <person name="Luo R."/>
            <person name="Xu F."/>
            <person name="Yang P."/>
            <person name="Zhang L."/>
            <person name="Wang X."/>
            <person name="Qi H."/>
            <person name="Xiong Z."/>
            <person name="Que H."/>
            <person name="Xie Y."/>
            <person name="Holland P.W."/>
            <person name="Paps J."/>
            <person name="Zhu Y."/>
            <person name="Wu F."/>
            <person name="Chen Y."/>
            <person name="Wang J."/>
            <person name="Peng C."/>
            <person name="Meng J."/>
            <person name="Yang L."/>
            <person name="Liu J."/>
            <person name="Wen B."/>
            <person name="Zhang N."/>
            <person name="Huang Z."/>
            <person name="Zhu Q."/>
            <person name="Feng Y."/>
            <person name="Mount A."/>
            <person name="Hedgecock D."/>
            <person name="Xu Z."/>
            <person name="Liu Y."/>
            <person name="Domazet-Loso T."/>
            <person name="Du Y."/>
            <person name="Sun X."/>
            <person name="Zhang S."/>
            <person name="Liu B."/>
            <person name="Cheng P."/>
            <person name="Jiang X."/>
            <person name="Li J."/>
            <person name="Fan D."/>
            <person name="Wang W."/>
            <person name="Fu W."/>
            <person name="Wang T."/>
            <person name="Wang B."/>
            <person name="Zhang J."/>
            <person name="Peng Z."/>
            <person name="Li Y."/>
            <person name="Li N."/>
            <person name="Wang J."/>
            <person name="Chen M."/>
            <person name="He Y."/>
            <person name="Tan F."/>
            <person name="Song X."/>
            <person name="Zheng Q."/>
            <person name="Huang R."/>
            <person name="Yang H."/>
            <person name="Du X."/>
            <person name="Chen L."/>
            <person name="Yang M."/>
            <person name="Gaffney P.M."/>
            <person name="Wang S."/>
            <person name="Luo L."/>
            <person name="She Z."/>
            <person name="Ming Y."/>
            <person name="Huang W."/>
            <person name="Zhang S."/>
            <person name="Huang B."/>
            <person name="Zhang Y."/>
            <person name="Qu T."/>
            <person name="Ni P."/>
            <person name="Miao G."/>
            <person name="Wang J."/>
            <person name="Wang Q."/>
            <person name="Steinberg C.E."/>
            <person name="Wang H."/>
            <person name="Li N."/>
            <person name="Qian L."/>
            <person name="Zhang G."/>
            <person name="Li Y."/>
            <person name="Yang H."/>
            <person name="Liu X."/>
            <person name="Wang J."/>
            <person name="Yin Y."/>
            <person name="Wang J."/>
        </authorList>
    </citation>
    <scope>NUCLEOTIDE SEQUENCE [LARGE SCALE GENOMIC DNA]</scope>
    <source>
        <strain evidence="4">05x7-T-G4-1.051#20</strain>
    </source>
</reference>
<evidence type="ECO:0000256" key="2">
    <source>
        <dbReference type="SAM" id="Phobius"/>
    </source>
</evidence>
<keyword evidence="2" id="KW-1133">Transmembrane helix</keyword>
<protein>
    <submittedName>
        <fullName evidence="4">Uncharacterized protein</fullName>
    </submittedName>
</protein>
<dbReference type="InParanoid" id="K1QIR1"/>
<organism evidence="4">
    <name type="scientific">Magallana gigas</name>
    <name type="common">Pacific oyster</name>
    <name type="synonym">Crassostrea gigas</name>
    <dbReference type="NCBI Taxonomy" id="29159"/>
    <lineage>
        <taxon>Eukaryota</taxon>
        <taxon>Metazoa</taxon>
        <taxon>Spiralia</taxon>
        <taxon>Lophotrochozoa</taxon>
        <taxon>Mollusca</taxon>
        <taxon>Bivalvia</taxon>
        <taxon>Autobranchia</taxon>
        <taxon>Pteriomorphia</taxon>
        <taxon>Ostreida</taxon>
        <taxon>Ostreoidea</taxon>
        <taxon>Ostreidae</taxon>
        <taxon>Magallana</taxon>
    </lineage>
</organism>
<dbReference type="HOGENOM" id="CLU_1403690_0_0_1"/>
<keyword evidence="3" id="KW-0732">Signal</keyword>
<feature type="transmembrane region" description="Helical" evidence="2">
    <location>
        <begin position="133"/>
        <end position="158"/>
    </location>
</feature>